<evidence type="ECO:0000313" key="3">
    <source>
        <dbReference type="Proteomes" id="UP000033616"/>
    </source>
</evidence>
<evidence type="ECO:0000313" key="2">
    <source>
        <dbReference type="EMBL" id="KJV54639.1"/>
    </source>
</evidence>
<dbReference type="PATRIC" id="fig|1359168.3.peg.974"/>
<keyword evidence="1" id="KW-0175">Coiled coil</keyword>
<evidence type="ECO:0000256" key="1">
    <source>
        <dbReference type="SAM" id="Coils"/>
    </source>
</evidence>
<protein>
    <submittedName>
        <fullName evidence="2">Uncharacterized protein</fullName>
    </submittedName>
</protein>
<dbReference type="RefSeq" id="WP_045797615.1">
    <property type="nucleotide sequence ID" value="NZ_LANP01000040.1"/>
</dbReference>
<proteinExistence type="predicted"/>
<feature type="coiled-coil region" evidence="1">
    <location>
        <begin position="125"/>
        <end position="152"/>
    </location>
</feature>
<gene>
    <name evidence="2" type="ORF">OCHUTO_1108</name>
</gene>
<accession>A0A0F3MJ89</accession>
<dbReference type="Proteomes" id="UP000033616">
    <property type="component" value="Unassembled WGS sequence"/>
</dbReference>
<comment type="caution">
    <text evidence="2">The sequence shown here is derived from an EMBL/GenBank/DDBJ whole genome shotgun (WGS) entry which is preliminary data.</text>
</comment>
<dbReference type="AlphaFoldDB" id="A0A0F3MJ89"/>
<sequence>MIKINTQATVIQISLILSILLFVNVAQSISDMNLQLDNNTHQSKLKVSLNLNKSKITQYISQLEQQREQFVTQQIPKLQQDMQVLQKTYQVIMDINQIIPRLPTKNYMDQLIIDLQMLPVQSDQLHNIQQYIAVLELQNQQLRQNIQILLSLHHDLDQALPHQLLNQLMQQQSNRINRAMLKLYQGFNQLKRQLQAIIVDLDQVSQINTQITEAADIQPNIQIFLIQRIQQVQQDVQKFNTTMQIIPLPITFQEQLQLVQIFRQARQKIQQETDYLNQRITALNQEIITANQKVFAINQH</sequence>
<organism evidence="2 3">
    <name type="scientific">Orientia chuto str. Dubai</name>
    <dbReference type="NCBI Taxonomy" id="1359168"/>
    <lineage>
        <taxon>Bacteria</taxon>
        <taxon>Pseudomonadati</taxon>
        <taxon>Pseudomonadota</taxon>
        <taxon>Alphaproteobacteria</taxon>
        <taxon>Rickettsiales</taxon>
        <taxon>Rickettsiaceae</taxon>
        <taxon>Rickettsieae</taxon>
        <taxon>Orientia</taxon>
    </lineage>
</organism>
<name>A0A0F3MJ89_9RICK</name>
<dbReference type="EMBL" id="LANP01000040">
    <property type="protein sequence ID" value="KJV54639.1"/>
    <property type="molecule type" value="Genomic_DNA"/>
</dbReference>
<reference evidence="2 3" key="1">
    <citation type="submission" date="2015-02" db="EMBL/GenBank/DDBJ databases">
        <title>Genome Sequencing of Rickettsiales.</title>
        <authorList>
            <person name="Daugherty S.C."/>
            <person name="Su Q."/>
            <person name="Abolude K."/>
            <person name="Beier-Sexton M."/>
            <person name="Carlyon J.A."/>
            <person name="Carter R."/>
            <person name="Day N.P."/>
            <person name="Dumler S.J."/>
            <person name="Dyachenko V."/>
            <person name="Godinez A."/>
            <person name="Kurtti T.J."/>
            <person name="Lichay M."/>
            <person name="Mullins K.E."/>
            <person name="Ott S."/>
            <person name="Pappas-Brown V."/>
            <person name="Paris D.H."/>
            <person name="Patel P."/>
            <person name="Richards A.L."/>
            <person name="Sadzewicz L."/>
            <person name="Sears K."/>
            <person name="Seidman D."/>
            <person name="Sengamalay N."/>
            <person name="Stenos J."/>
            <person name="Tallon L.J."/>
            <person name="Vincent G."/>
            <person name="Fraser C.M."/>
            <person name="Munderloh U."/>
            <person name="Dunning-Hotopp J.C."/>
        </authorList>
    </citation>
    <scope>NUCLEOTIDE SEQUENCE [LARGE SCALE GENOMIC DNA]</scope>
    <source>
        <strain evidence="2 3">Fuller</strain>
    </source>
</reference>
<keyword evidence="3" id="KW-1185">Reference proteome</keyword>